<organism evidence="1 2">
    <name type="scientific">Microlunatus soli</name>
    <dbReference type="NCBI Taxonomy" id="630515"/>
    <lineage>
        <taxon>Bacteria</taxon>
        <taxon>Bacillati</taxon>
        <taxon>Actinomycetota</taxon>
        <taxon>Actinomycetes</taxon>
        <taxon>Propionibacteriales</taxon>
        <taxon>Propionibacteriaceae</taxon>
        <taxon>Microlunatus</taxon>
    </lineage>
</organism>
<accession>A0A1H1YFJ4</accession>
<dbReference type="InterPro" id="IPR023393">
    <property type="entry name" value="START-like_dom_sf"/>
</dbReference>
<evidence type="ECO:0000313" key="2">
    <source>
        <dbReference type="Proteomes" id="UP000199103"/>
    </source>
</evidence>
<reference evidence="1 2" key="1">
    <citation type="submission" date="2016-10" db="EMBL/GenBank/DDBJ databases">
        <authorList>
            <person name="de Groot N.N."/>
        </authorList>
    </citation>
    <scope>NUCLEOTIDE SEQUENCE [LARGE SCALE GENOMIC DNA]</scope>
    <source>
        <strain evidence="1 2">DSM 21800</strain>
    </source>
</reference>
<dbReference type="Proteomes" id="UP000199103">
    <property type="component" value="Chromosome I"/>
</dbReference>
<dbReference type="STRING" id="630515.SAMN04489812_4545"/>
<proteinExistence type="predicted"/>
<sequence>MPMRADADKIWALLSDPTRIGRYSPETFEGEWTHGSTGPEVGARFRGHVRRNGRGPVYWTPCVVTDSVPGRRFEFAVGRADRPVIRWGYELTPTADGTDVREYFAAVPSRLLNVYWAIVGRARTRTNLRDMRATLERIRAEVE</sequence>
<keyword evidence="2" id="KW-1185">Reference proteome</keyword>
<dbReference type="AlphaFoldDB" id="A0A1H1YFJ4"/>
<dbReference type="Gene3D" id="3.30.530.20">
    <property type="match status" value="1"/>
</dbReference>
<protein>
    <submittedName>
        <fullName evidence="1">Polyketide cyclase / dehydrase and lipid transport</fullName>
    </submittedName>
</protein>
<dbReference type="InterPro" id="IPR019587">
    <property type="entry name" value="Polyketide_cyclase/dehydratase"/>
</dbReference>
<dbReference type="Pfam" id="PF10604">
    <property type="entry name" value="Polyketide_cyc2"/>
    <property type="match status" value="1"/>
</dbReference>
<name>A0A1H1YFJ4_9ACTN</name>
<gene>
    <name evidence="1" type="ORF">SAMN04489812_4545</name>
</gene>
<evidence type="ECO:0000313" key="1">
    <source>
        <dbReference type="EMBL" id="SDT20039.1"/>
    </source>
</evidence>
<dbReference type="CDD" id="cd07812">
    <property type="entry name" value="SRPBCC"/>
    <property type="match status" value="1"/>
</dbReference>
<dbReference type="EMBL" id="LT629772">
    <property type="protein sequence ID" value="SDT20039.1"/>
    <property type="molecule type" value="Genomic_DNA"/>
</dbReference>
<dbReference type="SUPFAM" id="SSF55961">
    <property type="entry name" value="Bet v1-like"/>
    <property type="match status" value="1"/>
</dbReference>